<sequence>MRLSSIVFFMALTLSANASFAADVPPSWHGNIALNFAQINTAANTRSLTVFGTAKRETKTATTTIDQTYVNARQKPGTAGAVFTTTDDSWIANANHSFKTGERTNGFVNARLQTDKIQQLNLRSIVGAGLGVLVRKTDAMSFKTSVGVAGIREDFKGRAVSNKFSGQFGYNYTRKLREGTNFTNDFTIYPNLSKTSDNYYVAQFSLDQALAGNFYANIRYITDHTSIPAAGTPKSTSRLIFGIGTKF</sequence>
<reference evidence="2 3" key="1">
    <citation type="submission" date="2020-08" db="EMBL/GenBank/DDBJ databases">
        <title>Genomic Encyclopedia of Type Strains, Phase IV (KMG-IV): sequencing the most valuable type-strain genomes for metagenomic binning, comparative biology and taxonomic classification.</title>
        <authorList>
            <person name="Goeker M."/>
        </authorList>
    </citation>
    <scope>NUCLEOTIDE SEQUENCE [LARGE SCALE GENOMIC DNA]</scope>
    <source>
        <strain evidence="2 3">DSM 23562</strain>
    </source>
</reference>
<dbReference type="AlphaFoldDB" id="A0A7W9SWA6"/>
<dbReference type="InterPro" id="IPR007433">
    <property type="entry name" value="DUF481"/>
</dbReference>
<organism evidence="2 3">
    <name type="scientific">Armatimonas rosea</name>
    <dbReference type="NCBI Taxonomy" id="685828"/>
    <lineage>
        <taxon>Bacteria</taxon>
        <taxon>Bacillati</taxon>
        <taxon>Armatimonadota</taxon>
        <taxon>Armatimonadia</taxon>
        <taxon>Armatimonadales</taxon>
        <taxon>Armatimonadaceae</taxon>
        <taxon>Armatimonas</taxon>
    </lineage>
</organism>
<name>A0A7W9SWA6_ARMRO</name>
<feature type="signal peptide" evidence="1">
    <location>
        <begin position="1"/>
        <end position="21"/>
    </location>
</feature>
<proteinExistence type="predicted"/>
<gene>
    <name evidence="2" type="ORF">HNQ39_005843</name>
</gene>
<accession>A0A7W9SWA6</accession>
<feature type="chain" id="PRO_5030878024" evidence="1">
    <location>
        <begin position="22"/>
        <end position="247"/>
    </location>
</feature>
<dbReference type="RefSeq" id="WP_184204081.1">
    <property type="nucleotide sequence ID" value="NZ_JACHGW010000011.1"/>
</dbReference>
<dbReference type="EMBL" id="JACHGW010000011">
    <property type="protein sequence ID" value="MBB6053996.1"/>
    <property type="molecule type" value="Genomic_DNA"/>
</dbReference>
<evidence type="ECO:0000256" key="1">
    <source>
        <dbReference type="SAM" id="SignalP"/>
    </source>
</evidence>
<dbReference type="Pfam" id="PF04338">
    <property type="entry name" value="DUF481"/>
    <property type="match status" value="1"/>
</dbReference>
<comment type="caution">
    <text evidence="2">The sequence shown here is derived from an EMBL/GenBank/DDBJ whole genome shotgun (WGS) entry which is preliminary data.</text>
</comment>
<dbReference type="Proteomes" id="UP000520814">
    <property type="component" value="Unassembled WGS sequence"/>
</dbReference>
<keyword evidence="3" id="KW-1185">Reference proteome</keyword>
<evidence type="ECO:0000313" key="3">
    <source>
        <dbReference type="Proteomes" id="UP000520814"/>
    </source>
</evidence>
<keyword evidence="1" id="KW-0732">Signal</keyword>
<protein>
    <submittedName>
        <fullName evidence="2">Putative salt-induced outer membrane protein YdiY</fullName>
    </submittedName>
</protein>
<evidence type="ECO:0000313" key="2">
    <source>
        <dbReference type="EMBL" id="MBB6053996.1"/>
    </source>
</evidence>